<proteinExistence type="predicted"/>
<dbReference type="Proteomes" id="UP000540787">
    <property type="component" value="Unassembled WGS sequence"/>
</dbReference>
<reference evidence="1 2" key="1">
    <citation type="submission" date="2020-08" db="EMBL/GenBank/DDBJ databases">
        <title>The Agave Microbiome: Exploring the role of microbial communities in plant adaptations to desert environments.</title>
        <authorList>
            <person name="Partida-Martinez L.P."/>
        </authorList>
    </citation>
    <scope>NUCLEOTIDE SEQUENCE [LARGE SCALE GENOMIC DNA]</scope>
    <source>
        <strain evidence="1 2">AT3.2</strain>
    </source>
</reference>
<dbReference type="EMBL" id="JACHBX010000001">
    <property type="protein sequence ID" value="MBB6133727.1"/>
    <property type="molecule type" value="Genomic_DNA"/>
</dbReference>
<dbReference type="RefSeq" id="WP_183553353.1">
    <property type="nucleotide sequence ID" value="NZ_JACHBX010000001.1"/>
</dbReference>
<evidence type="ECO:0000313" key="2">
    <source>
        <dbReference type="Proteomes" id="UP000540787"/>
    </source>
</evidence>
<sequence length="220" mass="24438">MKNFICALAVVSFLLGCISKEDEARRLEKLNETTFTTTAYNYTKYDIFSILYKDVSIPFDVENAANGGSVFFRNSGETLLDNGQEVAGGGDTCCLIWNKATDKPLKIKVVWSVIYDLDSFDGKLSDQRDIRSLKGRGRGSAWCEAIVDVQPAESDIKVDKVILHFLVDGTVKATLATFQTEKPLSSSLVEQHAAVLPEGQFCKNEIDNPFFGIPRTPHRE</sequence>
<accession>A0A7W9WZN9</accession>
<organism evidence="1 2">
    <name type="scientific">Massilia aurea</name>
    <dbReference type="NCBI Taxonomy" id="373040"/>
    <lineage>
        <taxon>Bacteria</taxon>
        <taxon>Pseudomonadati</taxon>
        <taxon>Pseudomonadota</taxon>
        <taxon>Betaproteobacteria</taxon>
        <taxon>Burkholderiales</taxon>
        <taxon>Oxalobacteraceae</taxon>
        <taxon>Telluria group</taxon>
        <taxon>Massilia</taxon>
    </lineage>
</organism>
<evidence type="ECO:0000313" key="1">
    <source>
        <dbReference type="EMBL" id="MBB6133727.1"/>
    </source>
</evidence>
<name>A0A7W9WZN9_9BURK</name>
<comment type="caution">
    <text evidence="1">The sequence shown here is derived from an EMBL/GenBank/DDBJ whole genome shotgun (WGS) entry which is preliminary data.</text>
</comment>
<keyword evidence="2" id="KW-1185">Reference proteome</keyword>
<protein>
    <recommendedName>
        <fullName evidence="3">Lipoprotein</fullName>
    </recommendedName>
</protein>
<dbReference type="PROSITE" id="PS51257">
    <property type="entry name" value="PROKAR_LIPOPROTEIN"/>
    <property type="match status" value="1"/>
</dbReference>
<gene>
    <name evidence="1" type="ORF">HD842_001838</name>
</gene>
<dbReference type="AlphaFoldDB" id="A0A7W9WZN9"/>
<evidence type="ECO:0008006" key="3">
    <source>
        <dbReference type="Google" id="ProtNLM"/>
    </source>
</evidence>